<dbReference type="GO" id="GO:0016020">
    <property type="term" value="C:membrane"/>
    <property type="evidence" value="ECO:0007669"/>
    <property type="project" value="TreeGrafter"/>
</dbReference>
<reference evidence="4 5" key="1">
    <citation type="journal article" date="2018" name="Front. Microbiol.">
        <title>Genome-Wide Analysis of Corynespora cassiicola Leaf Fall Disease Putative Effectors.</title>
        <authorList>
            <person name="Lopez D."/>
            <person name="Ribeiro S."/>
            <person name="Label P."/>
            <person name="Fumanal B."/>
            <person name="Venisse J.S."/>
            <person name="Kohler A."/>
            <person name="de Oliveira R.R."/>
            <person name="Labutti K."/>
            <person name="Lipzen A."/>
            <person name="Lail K."/>
            <person name="Bauer D."/>
            <person name="Ohm R.A."/>
            <person name="Barry K.W."/>
            <person name="Spatafora J."/>
            <person name="Grigoriev I.V."/>
            <person name="Martin F.M."/>
            <person name="Pujade-Renaud V."/>
        </authorList>
    </citation>
    <scope>NUCLEOTIDE SEQUENCE [LARGE SCALE GENOMIC DNA]</scope>
    <source>
        <strain evidence="4 5">Philippines</strain>
    </source>
</reference>
<sequence length="302" mass="33754">MAIEGKAPFAVEGIETPCETWYEVSGDPKDSTKTPLIVLHGGPAAGHEYLLSLHTLSDLVIFYDQLGCGNSTLLPEKDGDKGFWVPELFCKELSNLIEHLGLADRPLDILGHSWGGMLATEWASEPSRAGNLRRLILYGMPASMEGHVKGLVKVREGLSQDAQEALRHALESKEYTSPEYQNAMLVFAQSHLSLSKPFPVEDIAPALSRMATSEMHRTMFGPSTLDPSGSLENWTIIPRLHQINASTLLIRGSEEYVQEATMQPFFDRIPKIKWVTFQNAAHFSHVEQKEKFFRQVKCFLET</sequence>
<dbReference type="PANTHER" id="PTHR43798">
    <property type="entry name" value="MONOACYLGLYCEROL LIPASE"/>
    <property type="match status" value="1"/>
</dbReference>
<evidence type="ECO:0000313" key="4">
    <source>
        <dbReference type="EMBL" id="PSN59771.1"/>
    </source>
</evidence>
<dbReference type="InterPro" id="IPR029058">
    <property type="entry name" value="AB_hydrolase_fold"/>
</dbReference>
<comment type="similarity">
    <text evidence="1">Belongs to the peptidase S33 family.</text>
</comment>
<evidence type="ECO:0000256" key="1">
    <source>
        <dbReference type="ARBA" id="ARBA00010088"/>
    </source>
</evidence>
<evidence type="ECO:0000313" key="5">
    <source>
        <dbReference type="Proteomes" id="UP000240883"/>
    </source>
</evidence>
<dbReference type="PIRSF" id="PIRSF005539">
    <property type="entry name" value="Pept_S33_TRI_F1"/>
    <property type="match status" value="1"/>
</dbReference>
<feature type="domain" description="AB hydrolase-1" evidence="3">
    <location>
        <begin position="35"/>
        <end position="287"/>
    </location>
</feature>
<dbReference type="InterPro" id="IPR005945">
    <property type="entry name" value="Pro_imino_pep"/>
</dbReference>
<dbReference type="AlphaFoldDB" id="A0A2T2N2W8"/>
<dbReference type="Gene3D" id="3.40.50.1820">
    <property type="entry name" value="alpha/beta hydrolase"/>
    <property type="match status" value="1"/>
</dbReference>
<name>A0A2T2N2W8_CORCC</name>
<dbReference type="PANTHER" id="PTHR43798:SF33">
    <property type="entry name" value="HYDROLASE, PUTATIVE (AFU_ORTHOLOGUE AFUA_2G14860)-RELATED"/>
    <property type="match status" value="1"/>
</dbReference>
<organism evidence="4 5">
    <name type="scientific">Corynespora cassiicola Philippines</name>
    <dbReference type="NCBI Taxonomy" id="1448308"/>
    <lineage>
        <taxon>Eukaryota</taxon>
        <taxon>Fungi</taxon>
        <taxon>Dikarya</taxon>
        <taxon>Ascomycota</taxon>
        <taxon>Pezizomycotina</taxon>
        <taxon>Dothideomycetes</taxon>
        <taxon>Pleosporomycetidae</taxon>
        <taxon>Pleosporales</taxon>
        <taxon>Corynesporascaceae</taxon>
        <taxon>Corynespora</taxon>
    </lineage>
</organism>
<dbReference type="InterPro" id="IPR000073">
    <property type="entry name" value="AB_hydrolase_1"/>
</dbReference>
<dbReference type="InterPro" id="IPR050266">
    <property type="entry name" value="AB_hydrolase_sf"/>
</dbReference>
<keyword evidence="5" id="KW-1185">Reference proteome</keyword>
<dbReference type="SUPFAM" id="SSF53474">
    <property type="entry name" value="alpha/beta-Hydrolases"/>
    <property type="match status" value="1"/>
</dbReference>
<gene>
    <name evidence="4" type="ORF">BS50DRAFT_565137</name>
</gene>
<evidence type="ECO:0000259" key="3">
    <source>
        <dbReference type="Pfam" id="PF00561"/>
    </source>
</evidence>
<dbReference type="Pfam" id="PF00561">
    <property type="entry name" value="Abhydrolase_1"/>
    <property type="match status" value="1"/>
</dbReference>
<proteinExistence type="inferred from homology"/>
<dbReference type="EMBL" id="KZ678153">
    <property type="protein sequence ID" value="PSN59771.1"/>
    <property type="molecule type" value="Genomic_DNA"/>
</dbReference>
<accession>A0A2T2N2W8</accession>
<dbReference type="PRINTS" id="PR00793">
    <property type="entry name" value="PROAMNOPTASE"/>
</dbReference>
<dbReference type="OrthoDB" id="190201at2759"/>
<protein>
    <submittedName>
        <fullName evidence="4">Proline-specific peptidase</fullName>
    </submittedName>
</protein>
<evidence type="ECO:0000256" key="2">
    <source>
        <dbReference type="ARBA" id="ARBA00022801"/>
    </source>
</evidence>
<dbReference type="NCBIfam" id="TIGR01250">
    <property type="entry name" value="pro_imino_pep_2"/>
    <property type="match status" value="1"/>
</dbReference>
<dbReference type="GO" id="GO:0008233">
    <property type="term" value="F:peptidase activity"/>
    <property type="evidence" value="ECO:0007669"/>
    <property type="project" value="InterPro"/>
</dbReference>
<dbReference type="InterPro" id="IPR002410">
    <property type="entry name" value="Peptidase_S33"/>
</dbReference>
<dbReference type="STRING" id="1448308.A0A2T2N2W8"/>
<dbReference type="Proteomes" id="UP000240883">
    <property type="component" value="Unassembled WGS sequence"/>
</dbReference>
<keyword evidence="2" id="KW-0378">Hydrolase</keyword>
<dbReference type="GO" id="GO:0006508">
    <property type="term" value="P:proteolysis"/>
    <property type="evidence" value="ECO:0007669"/>
    <property type="project" value="InterPro"/>
</dbReference>